<dbReference type="InterPro" id="IPR005024">
    <property type="entry name" value="Snf7_fam"/>
</dbReference>
<evidence type="ECO:0000256" key="1">
    <source>
        <dbReference type="ARBA" id="ARBA00006190"/>
    </source>
</evidence>
<comment type="similarity">
    <text evidence="1">Belongs to the SNF7 family.</text>
</comment>
<comment type="caution">
    <text evidence="3">The sequence shown here is derived from an EMBL/GenBank/DDBJ whole genome shotgun (WGS) entry which is preliminary data.</text>
</comment>
<dbReference type="Pfam" id="PF03357">
    <property type="entry name" value="Snf7"/>
    <property type="match status" value="1"/>
</dbReference>
<sequence>MNYIFGNKPTEREQARTDEKQLRTANRGLSTDFRQLELKEKQLEAEIKKLAKAGHKDACKVLAKQLVQIRQQKTKNINTSATISSVSSKNRQMRSMNNMSKAIGSAAQTMQAVDKQMPIAQFAKDMRDFAQTQDKMDLREEVISDTLDSMLEVEEGEEERVINQVLDEIGIETNKQLDKVPRVHDSLGETSKASRKEDVDLDRLLAQLKN</sequence>
<evidence type="ECO:0000313" key="4">
    <source>
        <dbReference type="Proteomes" id="UP001201812"/>
    </source>
</evidence>
<evidence type="ECO:0000313" key="3">
    <source>
        <dbReference type="EMBL" id="KAI1722189.1"/>
    </source>
</evidence>
<reference evidence="3" key="1">
    <citation type="submission" date="2022-01" db="EMBL/GenBank/DDBJ databases">
        <title>Genome Sequence Resource for Two Populations of Ditylenchus destructor, the Migratory Endoparasitic Phytonematode.</title>
        <authorList>
            <person name="Zhang H."/>
            <person name="Lin R."/>
            <person name="Xie B."/>
        </authorList>
    </citation>
    <scope>NUCLEOTIDE SEQUENCE</scope>
    <source>
        <strain evidence="3">BazhouSP</strain>
    </source>
</reference>
<organism evidence="3 4">
    <name type="scientific">Ditylenchus destructor</name>
    <dbReference type="NCBI Taxonomy" id="166010"/>
    <lineage>
        <taxon>Eukaryota</taxon>
        <taxon>Metazoa</taxon>
        <taxon>Ecdysozoa</taxon>
        <taxon>Nematoda</taxon>
        <taxon>Chromadorea</taxon>
        <taxon>Rhabditida</taxon>
        <taxon>Tylenchina</taxon>
        <taxon>Tylenchomorpha</taxon>
        <taxon>Sphaerularioidea</taxon>
        <taxon>Anguinidae</taxon>
        <taxon>Anguininae</taxon>
        <taxon>Ditylenchus</taxon>
    </lineage>
</organism>
<dbReference type="Proteomes" id="UP001201812">
    <property type="component" value="Unassembled WGS sequence"/>
</dbReference>
<feature type="region of interest" description="Disordered" evidence="2">
    <location>
        <begin position="1"/>
        <end position="28"/>
    </location>
</feature>
<dbReference type="PANTHER" id="PTHR10476">
    <property type="entry name" value="CHARGED MULTIVESICULAR BODY PROTEIN"/>
    <property type="match status" value="1"/>
</dbReference>
<dbReference type="Gene3D" id="6.10.140.1230">
    <property type="match status" value="1"/>
</dbReference>
<dbReference type="GO" id="GO:0007034">
    <property type="term" value="P:vacuolar transport"/>
    <property type="evidence" value="ECO:0007669"/>
    <property type="project" value="InterPro"/>
</dbReference>
<dbReference type="EMBL" id="JAKKPZ010000004">
    <property type="protein sequence ID" value="KAI1722189.1"/>
    <property type="molecule type" value="Genomic_DNA"/>
</dbReference>
<feature type="compositionally biased region" description="Basic and acidic residues" evidence="2">
    <location>
        <begin position="9"/>
        <end position="22"/>
    </location>
</feature>
<proteinExistence type="inferred from homology"/>
<gene>
    <name evidence="3" type="ORF">DdX_04497</name>
</gene>
<protein>
    <submittedName>
        <fullName evidence="3">Snf7 domain-containing protein</fullName>
    </submittedName>
</protein>
<name>A0AAD4NEN1_9BILA</name>
<evidence type="ECO:0000256" key="2">
    <source>
        <dbReference type="SAM" id="MobiDB-lite"/>
    </source>
</evidence>
<accession>A0AAD4NEN1</accession>
<dbReference type="AlphaFoldDB" id="A0AAD4NEN1"/>
<keyword evidence="4" id="KW-1185">Reference proteome</keyword>